<dbReference type="KEGG" id="skn:SKUN_00292"/>
<comment type="similarity">
    <text evidence="3 15 17">Belongs to the RNA methyltransferase TrmD family.</text>
</comment>
<keyword evidence="7 15" id="KW-0963">Cytoplasm</keyword>
<protein>
    <recommendedName>
        <fullName evidence="6 15">tRNA (guanine-N(1)-)-methyltransferase</fullName>
        <ecNumber evidence="5 15">2.1.1.228</ecNumber>
    </recommendedName>
    <alternativeName>
        <fullName evidence="12 15">M1G-methyltransferase</fullName>
    </alternativeName>
    <alternativeName>
        <fullName evidence="13 15">tRNA [GM37] methyltransferase</fullName>
    </alternativeName>
</protein>
<comment type="subcellular location">
    <subcellularLocation>
        <location evidence="2 15 17">Cytoplasm</location>
    </subcellularLocation>
</comment>
<evidence type="ECO:0000256" key="5">
    <source>
        <dbReference type="ARBA" id="ARBA00012807"/>
    </source>
</evidence>
<evidence type="ECO:0000259" key="19">
    <source>
        <dbReference type="Pfam" id="PF01746"/>
    </source>
</evidence>
<dbReference type="InterPro" id="IPR002649">
    <property type="entry name" value="tRNA_m1G_MeTrfase_TrmD"/>
</dbReference>
<feature type="domain" description="tRNA methyltransferase TRMD/TRM10-type" evidence="19">
    <location>
        <begin position="3"/>
        <end position="223"/>
    </location>
</feature>
<dbReference type="SUPFAM" id="SSF75217">
    <property type="entry name" value="alpha/beta knot"/>
    <property type="match status" value="1"/>
</dbReference>
<dbReference type="HAMAP" id="MF_00605">
    <property type="entry name" value="TrmD"/>
    <property type="match status" value="1"/>
</dbReference>
<feature type="compositionally biased region" description="Basic and acidic residues" evidence="18">
    <location>
        <begin position="245"/>
        <end position="259"/>
    </location>
</feature>
<dbReference type="FunFam" id="3.40.1280.10:FF:000001">
    <property type="entry name" value="tRNA (guanine-N(1)-)-methyltransferase"/>
    <property type="match status" value="1"/>
</dbReference>
<comment type="subunit">
    <text evidence="4 15 17">Homodimer.</text>
</comment>
<dbReference type="GO" id="GO:0052906">
    <property type="term" value="F:tRNA (guanine(37)-N1)-methyltransferase activity"/>
    <property type="evidence" value="ECO:0007669"/>
    <property type="project" value="UniProtKB-UniRule"/>
</dbReference>
<dbReference type="NCBIfam" id="TIGR00088">
    <property type="entry name" value="trmD"/>
    <property type="match status" value="1"/>
</dbReference>
<evidence type="ECO:0000313" key="20">
    <source>
        <dbReference type="EMBL" id="ALA97212.1"/>
    </source>
</evidence>
<dbReference type="InterPro" id="IPR016009">
    <property type="entry name" value="tRNA_MeTrfase_TRMD/TRM10"/>
</dbReference>
<keyword evidence="21" id="KW-1185">Reference proteome</keyword>
<evidence type="ECO:0000256" key="1">
    <source>
        <dbReference type="ARBA" id="ARBA00002634"/>
    </source>
</evidence>
<dbReference type="Pfam" id="PF01746">
    <property type="entry name" value="tRNA_m1G_MT"/>
    <property type="match status" value="1"/>
</dbReference>
<organism evidence="20 21">
    <name type="scientific">Spiroplasma kunkelii CR2-3x</name>
    <dbReference type="NCBI Taxonomy" id="273035"/>
    <lineage>
        <taxon>Bacteria</taxon>
        <taxon>Bacillati</taxon>
        <taxon>Mycoplasmatota</taxon>
        <taxon>Mollicutes</taxon>
        <taxon>Entomoplasmatales</taxon>
        <taxon>Spiroplasmataceae</taxon>
        <taxon>Spiroplasma</taxon>
    </lineage>
</organism>
<dbReference type="FunFam" id="1.10.1270.20:FF:000001">
    <property type="entry name" value="tRNA (guanine-N(1)-)-methyltransferase"/>
    <property type="match status" value="1"/>
</dbReference>
<evidence type="ECO:0000256" key="2">
    <source>
        <dbReference type="ARBA" id="ARBA00004496"/>
    </source>
</evidence>
<evidence type="ECO:0000256" key="16">
    <source>
        <dbReference type="PIRSR" id="PIRSR000386-1"/>
    </source>
</evidence>
<keyword evidence="9 15" id="KW-0808">Transferase</keyword>
<feature type="region of interest" description="Disordered" evidence="18">
    <location>
        <begin position="245"/>
        <end position="267"/>
    </location>
</feature>
<evidence type="ECO:0000256" key="9">
    <source>
        <dbReference type="ARBA" id="ARBA00022679"/>
    </source>
</evidence>
<dbReference type="PIRSF" id="PIRSF000386">
    <property type="entry name" value="tRNA_mtase"/>
    <property type="match status" value="1"/>
</dbReference>
<dbReference type="AlphaFoldDB" id="A0A0K2JFL2"/>
<dbReference type="InterPro" id="IPR029028">
    <property type="entry name" value="Alpha/beta_knot_MTases"/>
</dbReference>
<dbReference type="SMR" id="A0A0K2JFL2"/>
<dbReference type="Gene3D" id="3.40.1280.10">
    <property type="match status" value="1"/>
</dbReference>
<dbReference type="Proteomes" id="UP000062963">
    <property type="component" value="Chromosome"/>
</dbReference>
<evidence type="ECO:0000256" key="18">
    <source>
        <dbReference type="SAM" id="MobiDB-lite"/>
    </source>
</evidence>
<comment type="function">
    <text evidence="1 15 17">Specifically methylates guanosine-37 in various tRNAs.</text>
</comment>
<evidence type="ECO:0000256" key="15">
    <source>
        <dbReference type="HAMAP-Rule" id="MF_00605"/>
    </source>
</evidence>
<dbReference type="Gene3D" id="1.10.1270.20">
    <property type="entry name" value="tRNA(m1g37)methyltransferase, domain 2"/>
    <property type="match status" value="1"/>
</dbReference>
<dbReference type="EMBL" id="CP010899">
    <property type="protein sequence ID" value="ALA97212.1"/>
    <property type="molecule type" value="Genomic_DNA"/>
</dbReference>
<dbReference type="PANTHER" id="PTHR46417">
    <property type="entry name" value="TRNA (GUANINE-N(1)-)-METHYLTRANSFERASE"/>
    <property type="match status" value="1"/>
</dbReference>
<dbReference type="GO" id="GO:0005829">
    <property type="term" value="C:cytosol"/>
    <property type="evidence" value="ECO:0007669"/>
    <property type="project" value="TreeGrafter"/>
</dbReference>
<dbReference type="CDD" id="cd18080">
    <property type="entry name" value="TrmD-like"/>
    <property type="match status" value="1"/>
</dbReference>
<dbReference type="GO" id="GO:0002939">
    <property type="term" value="P:tRNA N1-guanine methylation"/>
    <property type="evidence" value="ECO:0007669"/>
    <property type="project" value="TreeGrafter"/>
</dbReference>
<dbReference type="InterPro" id="IPR029026">
    <property type="entry name" value="tRNA_m1G_MTases_N"/>
</dbReference>
<feature type="binding site" evidence="15 16">
    <location>
        <position position="112"/>
    </location>
    <ligand>
        <name>S-adenosyl-L-methionine</name>
        <dbReference type="ChEBI" id="CHEBI:59789"/>
    </ligand>
</feature>
<evidence type="ECO:0000256" key="11">
    <source>
        <dbReference type="ARBA" id="ARBA00022694"/>
    </source>
</evidence>
<evidence type="ECO:0000256" key="7">
    <source>
        <dbReference type="ARBA" id="ARBA00022490"/>
    </source>
</evidence>
<evidence type="ECO:0000256" key="8">
    <source>
        <dbReference type="ARBA" id="ARBA00022603"/>
    </source>
</evidence>
<keyword evidence="10 15" id="KW-0949">S-adenosyl-L-methionine</keyword>
<comment type="catalytic activity">
    <reaction evidence="14 15 17">
        <text>guanosine(37) in tRNA + S-adenosyl-L-methionine = N(1)-methylguanosine(37) in tRNA + S-adenosyl-L-homocysteine + H(+)</text>
        <dbReference type="Rhea" id="RHEA:36899"/>
        <dbReference type="Rhea" id="RHEA-COMP:10145"/>
        <dbReference type="Rhea" id="RHEA-COMP:10147"/>
        <dbReference type="ChEBI" id="CHEBI:15378"/>
        <dbReference type="ChEBI" id="CHEBI:57856"/>
        <dbReference type="ChEBI" id="CHEBI:59789"/>
        <dbReference type="ChEBI" id="CHEBI:73542"/>
        <dbReference type="ChEBI" id="CHEBI:74269"/>
        <dbReference type="EC" id="2.1.1.228"/>
    </reaction>
</comment>
<proteinExistence type="inferred from homology"/>
<dbReference type="STRING" id="273035.SKUN_00292"/>
<sequence length="267" mass="31230">MKKFTVLTLFPEMFNNFMTTSIIKKALYEKLIAIKIINIRDYSIGKHYQVDDYQYGGGEGMVLMIEPLVAAIKAQQTRDSVTILLTPQGKQYVQEQVQQFAANDNDLILVCGHYEGFDERILYYIDYELSIGDYILTGGELASMVVIDSVTRLCENVINTQSHLNDSFSKNLLDYPVYTKPVEYGGHYVPEVLLSGHHQKIAQWREYEALKKTWLKRPYLLEKKILTTEQQIFLEKIKNEKSFNDRRKEKNSYEDEFNRRNYKRSTS</sequence>
<name>A0A0K2JFL2_SPIKU</name>
<evidence type="ECO:0000256" key="3">
    <source>
        <dbReference type="ARBA" id="ARBA00007630"/>
    </source>
</evidence>
<keyword evidence="11 15" id="KW-0819">tRNA processing</keyword>
<evidence type="ECO:0000313" key="21">
    <source>
        <dbReference type="Proteomes" id="UP000062963"/>
    </source>
</evidence>
<accession>A0A0K2JFL2</accession>
<dbReference type="NCBIfam" id="NF000648">
    <property type="entry name" value="PRK00026.1"/>
    <property type="match status" value="1"/>
</dbReference>
<evidence type="ECO:0000256" key="10">
    <source>
        <dbReference type="ARBA" id="ARBA00022691"/>
    </source>
</evidence>
<dbReference type="EC" id="2.1.1.228" evidence="5 15"/>
<evidence type="ECO:0000256" key="14">
    <source>
        <dbReference type="ARBA" id="ARBA00047783"/>
    </source>
</evidence>
<dbReference type="PATRIC" id="fig|273035.7.peg.339"/>
<reference evidence="20 21" key="1">
    <citation type="journal article" date="2015" name="Genome Announc.">
        <title>Complete Genome Sequence of Spiroplasma kunkelii Strain CR2-3x, Causal Agent of Corn Stunt Disease in Zea mays L.</title>
        <authorList>
            <person name="Davis R.E."/>
            <person name="Shao J."/>
            <person name="Dally E.L."/>
            <person name="Zhao Y."/>
            <person name="Gasparich G.E."/>
            <person name="Gaynor B.J."/>
            <person name="Athey J.C."/>
            <person name="Harrison N.A."/>
            <person name="Donofrio N."/>
        </authorList>
    </citation>
    <scope>NUCLEOTIDE SEQUENCE [LARGE SCALE GENOMIC DNA]</scope>
    <source>
        <strain evidence="20 21">CR2-3x</strain>
    </source>
</reference>
<dbReference type="PANTHER" id="PTHR46417:SF1">
    <property type="entry name" value="TRNA (GUANINE-N(1)-)-METHYLTRANSFERASE"/>
    <property type="match status" value="1"/>
</dbReference>
<keyword evidence="8 15" id="KW-0489">Methyltransferase</keyword>
<evidence type="ECO:0000256" key="13">
    <source>
        <dbReference type="ARBA" id="ARBA00033392"/>
    </source>
</evidence>
<gene>
    <name evidence="15 20" type="primary">trmD</name>
    <name evidence="20" type="ORF">SKUN_00292</name>
</gene>
<evidence type="ECO:0000256" key="4">
    <source>
        <dbReference type="ARBA" id="ARBA00011738"/>
    </source>
</evidence>
<feature type="binding site" evidence="15 16">
    <location>
        <begin position="131"/>
        <end position="136"/>
    </location>
    <ligand>
        <name>S-adenosyl-L-methionine</name>
        <dbReference type="ChEBI" id="CHEBI:59789"/>
    </ligand>
</feature>
<dbReference type="InterPro" id="IPR023148">
    <property type="entry name" value="tRNA_m1G_MeTrfase_C_sf"/>
</dbReference>
<evidence type="ECO:0000256" key="12">
    <source>
        <dbReference type="ARBA" id="ARBA00029736"/>
    </source>
</evidence>
<evidence type="ECO:0000256" key="6">
    <source>
        <dbReference type="ARBA" id="ARBA00014679"/>
    </source>
</evidence>
<evidence type="ECO:0000256" key="17">
    <source>
        <dbReference type="RuleBase" id="RU003464"/>
    </source>
</evidence>
<dbReference type="RefSeq" id="WP_235511248.1">
    <property type="nucleotide sequence ID" value="NZ_CP010899.1"/>
</dbReference>